<sequence length="738" mass="86359">MANLPAWLVDSRENVLKTQEWHNLTTNIYDAVDQHLAQSHVQYFTDLSDAEKSLVLERAARSLRGTTSGAPTPYDNLNKRVSDLLDKSVNNDVSRSLLKDDPLETKTDIILNKVCEGIVGLLRKWPDQKYKLHAFLNQPLPQPIRFVGWNLYLSNANHRQKFINDLANNPRSILSPMDAEIQRNCDSLVKTLPLAPDMMDSKGNMSAMKAILSYFHSMLSNKRDLADSEYYYAIPIVLSHNPPLSRSEKPYEKSLSILIEMYRTYLDTMPPALRDIYLNSSTHELEPWFRKVEIHLKEIDRPIYNHMRSILYPPDSPMSTTDDPYVLIFLKKCCYPWFKYISEKTYEKSLSILIEMYRTYLDTMPPVLRDIYLNSSTHELEPWFRKVEIHLKEIDRPIYNHMRSILYPPDSPMSTTDDPYVLIFLKKCCYPWFKYMFVGCLTTDPLLFVWDQYLITSDIPKFHDELIPAIAAAMIITLRDFLLKCKMTSEMETVLQHKTNIIITRQLQSVIVRFFLADFKNRIARSDFGPVIDPTEGRQWTSFNKDHVPQAANRPEQRLTDRERNEQNAQLERRLREEMVKRQETERTLQTKIDQLQREIDHMRYAAVPLTTQSVRAPTPAERYVVNPRSRPISPVKPITRQQQGNSPLHDLLRKVTHTYNRVAHGDGKNSVTLNEQTKNDIRVHKLDLKMAERQVVGRTLHVNEWNQLTEAEKQTYSQQMLEVVKTRIQNRYSDGRK</sequence>
<feature type="compositionally biased region" description="Basic and acidic residues" evidence="1">
    <location>
        <begin position="555"/>
        <end position="569"/>
    </location>
</feature>
<evidence type="ECO:0000313" key="3">
    <source>
        <dbReference type="Proteomes" id="UP000663889"/>
    </source>
</evidence>
<accession>A0A813VT55</accession>
<reference evidence="2" key="1">
    <citation type="submission" date="2021-02" db="EMBL/GenBank/DDBJ databases">
        <authorList>
            <person name="Nowell W R."/>
        </authorList>
    </citation>
    <scope>NUCLEOTIDE SEQUENCE</scope>
</reference>
<dbReference type="AlphaFoldDB" id="A0A813VT55"/>
<dbReference type="EMBL" id="CAJNOU010000060">
    <property type="protein sequence ID" value="CAF0841067.1"/>
    <property type="molecule type" value="Genomic_DNA"/>
</dbReference>
<comment type="caution">
    <text evidence="2">The sequence shown here is derived from an EMBL/GenBank/DDBJ whole genome shotgun (WGS) entry which is preliminary data.</text>
</comment>
<dbReference type="Proteomes" id="UP000663889">
    <property type="component" value="Unassembled WGS sequence"/>
</dbReference>
<protein>
    <submittedName>
        <fullName evidence="2">Uncharacterized protein</fullName>
    </submittedName>
</protein>
<organism evidence="2 3">
    <name type="scientific">Rotaria sordida</name>
    <dbReference type="NCBI Taxonomy" id="392033"/>
    <lineage>
        <taxon>Eukaryota</taxon>
        <taxon>Metazoa</taxon>
        <taxon>Spiralia</taxon>
        <taxon>Gnathifera</taxon>
        <taxon>Rotifera</taxon>
        <taxon>Eurotatoria</taxon>
        <taxon>Bdelloidea</taxon>
        <taxon>Philodinida</taxon>
        <taxon>Philodinidae</taxon>
        <taxon>Rotaria</taxon>
    </lineage>
</organism>
<dbReference type="Gene3D" id="1.10.472.80">
    <property type="entry name" value="Ypt/Rab-GAP domain of gyp1p, domain 3"/>
    <property type="match status" value="1"/>
</dbReference>
<dbReference type="InterPro" id="IPR035969">
    <property type="entry name" value="Rab-GAP_TBC_sf"/>
</dbReference>
<proteinExistence type="predicted"/>
<name>A0A813VT55_9BILA</name>
<feature type="region of interest" description="Disordered" evidence="1">
    <location>
        <begin position="542"/>
        <end position="569"/>
    </location>
</feature>
<gene>
    <name evidence="2" type="ORF">SEV965_LOCUS2607</name>
</gene>
<dbReference type="SUPFAM" id="SSF47923">
    <property type="entry name" value="Ypt/Rab-GAP domain of gyp1p"/>
    <property type="match status" value="1"/>
</dbReference>
<evidence type="ECO:0000256" key="1">
    <source>
        <dbReference type="SAM" id="MobiDB-lite"/>
    </source>
</evidence>
<evidence type="ECO:0000313" key="2">
    <source>
        <dbReference type="EMBL" id="CAF0841067.1"/>
    </source>
</evidence>